<feature type="domain" description="Pseudouridine synthase RsuA/RluA-like" evidence="2">
    <location>
        <begin position="324"/>
        <end position="470"/>
    </location>
</feature>
<dbReference type="PANTHER" id="PTHR21600">
    <property type="entry name" value="MITOCHONDRIAL RNA PSEUDOURIDINE SYNTHASE"/>
    <property type="match status" value="1"/>
</dbReference>
<dbReference type="eggNOG" id="COG0564">
    <property type="taxonomic scope" value="Bacteria"/>
</dbReference>
<dbReference type="Gene3D" id="3.30.2350.10">
    <property type="entry name" value="Pseudouridine synthase"/>
    <property type="match status" value="1"/>
</dbReference>
<dbReference type="PROSITE" id="PS01129">
    <property type="entry name" value="PSI_RLU"/>
    <property type="match status" value="1"/>
</dbReference>
<protein>
    <submittedName>
        <fullName evidence="3">Pseudouridine synthase</fullName>
    </submittedName>
</protein>
<dbReference type="HOGENOM" id="CLU_037416_0_0_10"/>
<dbReference type="CDD" id="cd02869">
    <property type="entry name" value="PseudoU_synth_RluA_like"/>
    <property type="match status" value="1"/>
</dbReference>
<evidence type="ECO:0000313" key="3">
    <source>
        <dbReference type="EMBL" id="EGN56073.1"/>
    </source>
</evidence>
<dbReference type="EMBL" id="GL945017">
    <property type="protein sequence ID" value="EGN56073.1"/>
    <property type="molecule type" value="Genomic_DNA"/>
</dbReference>
<dbReference type="PANTHER" id="PTHR21600:SF89">
    <property type="entry name" value="RIBOSOMAL LARGE SUBUNIT PSEUDOURIDINE SYNTHASE A"/>
    <property type="match status" value="1"/>
</dbReference>
<evidence type="ECO:0000313" key="4">
    <source>
        <dbReference type="Proteomes" id="UP000002772"/>
    </source>
</evidence>
<sequence>MNNPFYYTPSPECLVAAGQLMTWLEGKPSPFSHHHVNEHFRQEIAKGKMFGVLVVENGKTGFVKGEQIKYLAGYSGQIYGRADWPDFVPAVFDYLQPNGYFKRHEAEITQLNHEIAALSSTLVPEAAAPSQGQPVPEDPRPTTTKGKRQGESDEAYIRRRQFENAELHRWKVRQRQAEEARKAETDHLNSLKTLRRQKSDILQRWLFQRFRMLNAKGEHRNLIEIRGGEIPPAGSGECCEPKLLQYAYQHELRPRSMAMFWWGESPKGEVRHHLQFYPACNGKCKPILGWMLQGIEIDTNPLESHEEDDRLATQLKTLYEDNDLCVIEKPSGLLSVPGRSSRISVLALMQQRYPDSASPLIVHRLDMATSGLMVIAKTLTAYHDLQQQFARHEISKRYVAVLSRPLPAETPAEGIISLPLRPDLDDRPRQMVDFDHGREAITYYKKVADDRLWLWPRTGRTHQLRLHCAHGLGLDDPIKGDLLYGTPADRLCLHAESITFRHPVTGRTMTFTAKAKF</sequence>
<dbReference type="Pfam" id="PF00849">
    <property type="entry name" value="PseudoU_synth_2"/>
    <property type="match status" value="1"/>
</dbReference>
<evidence type="ECO:0000259" key="2">
    <source>
        <dbReference type="Pfam" id="PF00849"/>
    </source>
</evidence>
<evidence type="ECO:0000256" key="1">
    <source>
        <dbReference type="SAM" id="MobiDB-lite"/>
    </source>
</evidence>
<dbReference type="STRING" id="688246.Premu_0597"/>
<dbReference type="GO" id="GO:0003723">
    <property type="term" value="F:RNA binding"/>
    <property type="evidence" value="ECO:0007669"/>
    <property type="project" value="InterPro"/>
</dbReference>
<feature type="region of interest" description="Disordered" evidence="1">
    <location>
        <begin position="124"/>
        <end position="154"/>
    </location>
</feature>
<dbReference type="AlphaFoldDB" id="F8N5R1"/>
<name>F8N5R1_9BACT</name>
<dbReference type="InterPro" id="IPR050188">
    <property type="entry name" value="RluA_PseudoU_synthase"/>
</dbReference>
<dbReference type="GO" id="GO:0009982">
    <property type="term" value="F:pseudouridine synthase activity"/>
    <property type="evidence" value="ECO:0007669"/>
    <property type="project" value="InterPro"/>
</dbReference>
<dbReference type="SUPFAM" id="SSF55120">
    <property type="entry name" value="Pseudouridine synthase"/>
    <property type="match status" value="1"/>
</dbReference>
<organism evidence="3 4">
    <name type="scientific">Hallella multisaccharivorax DSM 17128</name>
    <dbReference type="NCBI Taxonomy" id="688246"/>
    <lineage>
        <taxon>Bacteria</taxon>
        <taxon>Pseudomonadati</taxon>
        <taxon>Bacteroidota</taxon>
        <taxon>Bacteroidia</taxon>
        <taxon>Bacteroidales</taxon>
        <taxon>Prevotellaceae</taxon>
        <taxon>Hallella</taxon>
    </lineage>
</organism>
<dbReference type="OrthoDB" id="9807829at2"/>
<dbReference type="GO" id="GO:0140098">
    <property type="term" value="F:catalytic activity, acting on RNA"/>
    <property type="evidence" value="ECO:0007669"/>
    <property type="project" value="UniProtKB-ARBA"/>
</dbReference>
<dbReference type="RefSeq" id="WP_007572987.1">
    <property type="nucleotide sequence ID" value="NZ_BPTS01000001.1"/>
</dbReference>
<dbReference type="InterPro" id="IPR006224">
    <property type="entry name" value="PsdUridine_synth_RluA-like_CS"/>
</dbReference>
<dbReference type="Proteomes" id="UP000002772">
    <property type="component" value="Unassembled WGS sequence"/>
</dbReference>
<gene>
    <name evidence="3" type="ORF">Premu_0597</name>
</gene>
<reference evidence="4" key="1">
    <citation type="journal article" date="2011" name="Stand. Genomic Sci.">
        <title>Non-contiguous finished genome sequence of the opportunistic oral pathogen Prevotella multisaccharivorax type strain (PPPA20).</title>
        <authorList>
            <person name="Pati A."/>
            <person name="Gronow S."/>
            <person name="Lu M."/>
            <person name="Lapidus A."/>
            <person name="Nolan M."/>
            <person name="Lucas S."/>
            <person name="Hammon N."/>
            <person name="Deshpande S."/>
            <person name="Cheng J.F."/>
            <person name="Tapia R."/>
            <person name="Han C."/>
            <person name="Goodwin L."/>
            <person name="Pitluck S."/>
            <person name="Liolios K."/>
            <person name="Pagani I."/>
            <person name="Mavromatis K."/>
            <person name="Mikhailova N."/>
            <person name="Huntemann M."/>
            <person name="Chen A."/>
            <person name="Palaniappan K."/>
            <person name="Land M."/>
            <person name="Hauser L."/>
            <person name="Detter J.C."/>
            <person name="Brambilla E.M."/>
            <person name="Rohde M."/>
            <person name="Goker M."/>
            <person name="Woyke T."/>
            <person name="Bristow J."/>
            <person name="Eisen J.A."/>
            <person name="Markowitz V."/>
            <person name="Hugenholtz P."/>
            <person name="Kyrpides N.C."/>
            <person name="Klenk H.P."/>
            <person name="Ivanova N."/>
        </authorList>
    </citation>
    <scope>NUCLEOTIDE SEQUENCE [LARGE SCALE GENOMIC DNA]</scope>
    <source>
        <strain evidence="4">DSM 17128</strain>
    </source>
</reference>
<accession>F8N5R1</accession>
<dbReference type="InterPro" id="IPR006145">
    <property type="entry name" value="PsdUridine_synth_RsuA/RluA"/>
</dbReference>
<proteinExistence type="predicted"/>
<dbReference type="GO" id="GO:0000455">
    <property type="term" value="P:enzyme-directed rRNA pseudouridine synthesis"/>
    <property type="evidence" value="ECO:0007669"/>
    <property type="project" value="TreeGrafter"/>
</dbReference>
<dbReference type="InterPro" id="IPR020103">
    <property type="entry name" value="PsdUridine_synth_cat_dom_sf"/>
</dbReference>
<keyword evidence="4" id="KW-1185">Reference proteome</keyword>